<dbReference type="FunFam" id="3.80.10.10:FF:000041">
    <property type="entry name" value="LRR receptor-like serine/threonine-protein kinase ERECTA"/>
    <property type="match status" value="1"/>
</dbReference>
<dbReference type="STRING" id="3088.A0A383VF13"/>
<gene>
    <name evidence="12" type="ORF">BQ4739_LOCUS3807</name>
</gene>
<comment type="similarity">
    <text evidence="3">Belongs to the RLP family.</text>
</comment>
<evidence type="ECO:0000256" key="4">
    <source>
        <dbReference type="ARBA" id="ARBA00022475"/>
    </source>
</evidence>
<evidence type="ECO:0000256" key="3">
    <source>
        <dbReference type="ARBA" id="ARBA00009592"/>
    </source>
</evidence>
<protein>
    <recommendedName>
        <fullName evidence="14">Leucine-rich repeat-containing N-terminal plant-type domain-containing protein</fullName>
    </recommendedName>
</protein>
<name>A0A383VF13_TETOB</name>
<proteinExistence type="inferred from homology"/>
<dbReference type="GO" id="GO:0012505">
    <property type="term" value="C:endomembrane system"/>
    <property type="evidence" value="ECO:0007669"/>
    <property type="project" value="UniProtKB-SubCell"/>
</dbReference>
<keyword evidence="10" id="KW-0472">Membrane</keyword>
<keyword evidence="7" id="KW-0732">Signal</keyword>
<dbReference type="Proteomes" id="UP000256970">
    <property type="component" value="Unassembled WGS sequence"/>
</dbReference>
<dbReference type="AlphaFoldDB" id="A0A383VF13"/>
<dbReference type="PANTHER" id="PTHR48062:SF52">
    <property type="entry name" value="RECEPTOR-LIKE PROTEIN 8-RELATED"/>
    <property type="match status" value="1"/>
</dbReference>
<organism evidence="12 13">
    <name type="scientific">Tetradesmus obliquus</name>
    <name type="common">Green alga</name>
    <name type="synonym">Acutodesmus obliquus</name>
    <dbReference type="NCBI Taxonomy" id="3088"/>
    <lineage>
        <taxon>Eukaryota</taxon>
        <taxon>Viridiplantae</taxon>
        <taxon>Chlorophyta</taxon>
        <taxon>core chlorophytes</taxon>
        <taxon>Chlorophyceae</taxon>
        <taxon>CS clade</taxon>
        <taxon>Sphaeropleales</taxon>
        <taxon>Scenedesmaceae</taxon>
        <taxon>Tetradesmus</taxon>
    </lineage>
</organism>
<dbReference type="PANTHER" id="PTHR48062">
    <property type="entry name" value="RECEPTOR-LIKE PROTEIN 14"/>
    <property type="match status" value="1"/>
</dbReference>
<dbReference type="GO" id="GO:0005886">
    <property type="term" value="C:plasma membrane"/>
    <property type="evidence" value="ECO:0007669"/>
    <property type="project" value="UniProtKB-SubCell"/>
</dbReference>
<keyword evidence="4" id="KW-1003">Cell membrane</keyword>
<evidence type="ECO:0000256" key="9">
    <source>
        <dbReference type="ARBA" id="ARBA00022989"/>
    </source>
</evidence>
<keyword evidence="13" id="KW-1185">Reference proteome</keyword>
<accession>A0A383VF13</accession>
<keyword evidence="6" id="KW-0812">Transmembrane</keyword>
<keyword evidence="9" id="KW-1133">Transmembrane helix</keyword>
<dbReference type="SUPFAM" id="SSF52047">
    <property type="entry name" value="RNI-like"/>
    <property type="match status" value="1"/>
</dbReference>
<dbReference type="InterPro" id="IPR051502">
    <property type="entry name" value="RLP_Defense_Trigger"/>
</dbReference>
<sequence length="725" mass="76077">MLPALFSTGQPDWQDKVNSVLQTYRSLPDSFNNASDPTAFRIADPIRSGSMYLEFGFEVVNGAVCVTGINAQSLRVNTTVLTQFLAQLPFLRSFKSDRTCSLEDFCAFPDMPPMPMPLDLAASAPAALTTFELTGNNLTGTLPSQWGQWNSIQELTIRANALVTGTLPESWAGMRSLTSLTLSGNTGLTGPLPALYGTAAWAASLQLMDLSEDEGLNGTIPSSWAGITAAVFDVTDTGLGGCVPDQLLNTLVWSTQPVAKPPYPGTFTGPCSQDSSEMTALLELMSVFGSRNPGLATWTPAPPGYTPEPLPGAPAGPAPYHCRNWWGVSCDASNRVSGLDLASTACSGLQGTPLPLAGALLNVLRKLPWLQSLSLSSCSLQGQLPEALADLANLRQLNLSSNAALSGSLPALWAAMPHMQLLDVSGCALNGSLPAEFAAWQELRELRAAGNRAMGGQLPGSWGLMQSLQVLDLSNTSLTGQLPAAWFESTTSKTASAALLRRVRRQAAAANTSVTAASATGAAADSVSPASLHALSQAVGPAPKALLGLTQLQVLRLAGNRLTGSLPAKVSLLSQLRVLDLSGNAMEGALPLELATLTQLQELQLSGNKLQGSLPDALVRLTQLSMLDLSGNNFTGTLPSLWVSLTQLRSMHLGSNMLSGGVPRLWGRMANAATHSLQLLVLTDNPCMQPAALQESILQSGITQGGRVTVQVSAAYTRQCTAPQP</sequence>
<evidence type="ECO:0000256" key="11">
    <source>
        <dbReference type="ARBA" id="ARBA00037847"/>
    </source>
</evidence>
<dbReference type="InterPro" id="IPR001611">
    <property type="entry name" value="Leu-rich_rpt"/>
</dbReference>
<evidence type="ECO:0000256" key="10">
    <source>
        <dbReference type="ARBA" id="ARBA00023136"/>
    </source>
</evidence>
<dbReference type="Gene3D" id="3.80.10.10">
    <property type="entry name" value="Ribonuclease Inhibitor"/>
    <property type="match status" value="3"/>
</dbReference>
<comment type="subcellular location">
    <subcellularLocation>
        <location evidence="1">Cell membrane</location>
    </subcellularLocation>
    <subcellularLocation>
        <location evidence="2">Cytoplasm</location>
        <location evidence="2">Cytoskeleton</location>
        <location evidence="2">Cilium axoneme</location>
    </subcellularLocation>
    <subcellularLocation>
        <location evidence="11">Endomembrane system</location>
        <topology evidence="11">Single-pass membrane protein</topology>
    </subcellularLocation>
</comment>
<evidence type="ECO:0000256" key="1">
    <source>
        <dbReference type="ARBA" id="ARBA00004236"/>
    </source>
</evidence>
<evidence type="ECO:0000256" key="7">
    <source>
        <dbReference type="ARBA" id="ARBA00022729"/>
    </source>
</evidence>
<evidence type="ECO:0000313" key="13">
    <source>
        <dbReference type="Proteomes" id="UP000256970"/>
    </source>
</evidence>
<evidence type="ECO:0000256" key="6">
    <source>
        <dbReference type="ARBA" id="ARBA00022692"/>
    </source>
</evidence>
<evidence type="ECO:0000256" key="2">
    <source>
        <dbReference type="ARBA" id="ARBA00004430"/>
    </source>
</evidence>
<dbReference type="Pfam" id="PF13855">
    <property type="entry name" value="LRR_8"/>
    <property type="match status" value="2"/>
</dbReference>
<dbReference type="Pfam" id="PF00560">
    <property type="entry name" value="LRR_1"/>
    <property type="match status" value="1"/>
</dbReference>
<dbReference type="GO" id="GO:0005930">
    <property type="term" value="C:axoneme"/>
    <property type="evidence" value="ECO:0007669"/>
    <property type="project" value="UniProtKB-SubCell"/>
</dbReference>
<keyword evidence="5" id="KW-0433">Leucine-rich repeat</keyword>
<evidence type="ECO:0008006" key="14">
    <source>
        <dbReference type="Google" id="ProtNLM"/>
    </source>
</evidence>
<keyword evidence="8" id="KW-0677">Repeat</keyword>
<evidence type="ECO:0000313" key="12">
    <source>
        <dbReference type="EMBL" id="SZX63254.1"/>
    </source>
</evidence>
<dbReference type="SMART" id="SM00369">
    <property type="entry name" value="LRR_TYP"/>
    <property type="match status" value="6"/>
</dbReference>
<evidence type="ECO:0000256" key="8">
    <source>
        <dbReference type="ARBA" id="ARBA00022737"/>
    </source>
</evidence>
<evidence type="ECO:0000256" key="5">
    <source>
        <dbReference type="ARBA" id="ARBA00022614"/>
    </source>
</evidence>
<dbReference type="InterPro" id="IPR003591">
    <property type="entry name" value="Leu-rich_rpt_typical-subtyp"/>
</dbReference>
<dbReference type="InterPro" id="IPR032675">
    <property type="entry name" value="LRR_dom_sf"/>
</dbReference>
<reference evidence="12 13" key="1">
    <citation type="submission" date="2016-10" db="EMBL/GenBank/DDBJ databases">
        <authorList>
            <person name="Cai Z."/>
        </authorList>
    </citation>
    <scope>NUCLEOTIDE SEQUENCE [LARGE SCALE GENOMIC DNA]</scope>
</reference>
<dbReference type="EMBL" id="FNXT01000300">
    <property type="protein sequence ID" value="SZX63254.1"/>
    <property type="molecule type" value="Genomic_DNA"/>
</dbReference>